<sequence>MEDSVGLVGDSYVIRFPDMAPGWKKITKSGDPKLAREFVEKDMVNKILNDSTRPKQAWIVIILGGGDIPNQTDSKIVQDLYSIAVGFKNKGLTPFICEINPISNPRKPMTPAEYKTRTNNINKTLKDSFIAKGWEYDVVVNLPDIEISEDGCHPTDKGFKDLKQAIVTHIATFKQKIISWSLNELLK</sequence>
<comment type="caution">
    <text evidence="1">The sequence shown here is derived from an EMBL/GenBank/DDBJ whole genome shotgun (WGS) entry which is preliminary data.</text>
</comment>
<evidence type="ECO:0000313" key="2">
    <source>
        <dbReference type="Proteomes" id="UP001497623"/>
    </source>
</evidence>
<dbReference type="AlphaFoldDB" id="A0AAV2SGP3"/>
<name>A0AAV2SGP3_MEGNR</name>
<accession>A0AAV2SGP3</accession>
<organism evidence="1 2">
    <name type="scientific">Meganyctiphanes norvegica</name>
    <name type="common">Northern krill</name>
    <name type="synonym">Thysanopoda norvegica</name>
    <dbReference type="NCBI Taxonomy" id="48144"/>
    <lineage>
        <taxon>Eukaryota</taxon>
        <taxon>Metazoa</taxon>
        <taxon>Ecdysozoa</taxon>
        <taxon>Arthropoda</taxon>
        <taxon>Crustacea</taxon>
        <taxon>Multicrustacea</taxon>
        <taxon>Malacostraca</taxon>
        <taxon>Eumalacostraca</taxon>
        <taxon>Eucarida</taxon>
        <taxon>Euphausiacea</taxon>
        <taxon>Euphausiidae</taxon>
        <taxon>Meganyctiphanes</taxon>
    </lineage>
</organism>
<evidence type="ECO:0008006" key="3">
    <source>
        <dbReference type="Google" id="ProtNLM"/>
    </source>
</evidence>
<dbReference type="EMBL" id="CAXKWB010063577">
    <property type="protein sequence ID" value="CAL4186752.1"/>
    <property type="molecule type" value="Genomic_DNA"/>
</dbReference>
<protein>
    <recommendedName>
        <fullName evidence="3">SGNH hydrolase-type esterase domain-containing protein</fullName>
    </recommendedName>
</protein>
<evidence type="ECO:0000313" key="1">
    <source>
        <dbReference type="EMBL" id="CAL4186752.1"/>
    </source>
</evidence>
<keyword evidence="2" id="KW-1185">Reference proteome</keyword>
<gene>
    <name evidence="1" type="ORF">MNOR_LOCUS36086</name>
</gene>
<dbReference type="Proteomes" id="UP001497623">
    <property type="component" value="Unassembled WGS sequence"/>
</dbReference>
<reference evidence="1 2" key="1">
    <citation type="submission" date="2024-05" db="EMBL/GenBank/DDBJ databases">
        <authorList>
            <person name="Wallberg A."/>
        </authorList>
    </citation>
    <scope>NUCLEOTIDE SEQUENCE [LARGE SCALE GENOMIC DNA]</scope>
</reference>
<dbReference type="SUPFAM" id="SSF52266">
    <property type="entry name" value="SGNH hydrolase"/>
    <property type="match status" value="1"/>
</dbReference>
<dbReference type="Gene3D" id="3.40.50.1110">
    <property type="entry name" value="SGNH hydrolase"/>
    <property type="match status" value="1"/>
</dbReference>
<proteinExistence type="predicted"/>
<dbReference type="InterPro" id="IPR036514">
    <property type="entry name" value="SGNH_hydro_sf"/>
</dbReference>